<dbReference type="AlphaFoldDB" id="A0A5C6TWS6"/>
<accession>A0A5C6TWS6</accession>
<comment type="caution">
    <text evidence="1">The sequence shown here is derived from an EMBL/GenBank/DDBJ whole genome shotgun (WGS) entry which is preliminary data.</text>
</comment>
<reference evidence="1 2" key="1">
    <citation type="journal article" date="2015" name="J. Microbiol.">
        <title>Sphingosinicella ginsenosidimutans sp. nov., with ginsenoside converting activity.</title>
        <authorList>
            <person name="Kim J.K."/>
            <person name="Kang M.S."/>
            <person name="Park S.C."/>
            <person name="Kim K.M."/>
            <person name="Choi K."/>
            <person name="Yoon M.H."/>
            <person name="Im W.T."/>
        </authorList>
    </citation>
    <scope>NUCLEOTIDE SEQUENCE [LARGE SCALE GENOMIC DNA]</scope>
    <source>
        <strain evidence="1 2">BS-11</strain>
    </source>
</reference>
<name>A0A5C6TWS6_9SPHN</name>
<dbReference type="Proteomes" id="UP000321249">
    <property type="component" value="Unassembled WGS sequence"/>
</dbReference>
<gene>
    <name evidence="1" type="ORF">FRZ32_14150</name>
</gene>
<keyword evidence="2" id="KW-1185">Reference proteome</keyword>
<dbReference type="EMBL" id="VOQQ01000001">
    <property type="protein sequence ID" value="TXC64689.1"/>
    <property type="molecule type" value="Genomic_DNA"/>
</dbReference>
<dbReference type="RefSeq" id="WP_147044112.1">
    <property type="nucleotide sequence ID" value="NZ_BAABIR010000001.1"/>
</dbReference>
<organism evidence="1 2">
    <name type="scientific">Allosphingosinicella ginsenosidimutans</name>
    <dbReference type="NCBI Taxonomy" id="1176539"/>
    <lineage>
        <taxon>Bacteria</taxon>
        <taxon>Pseudomonadati</taxon>
        <taxon>Pseudomonadota</taxon>
        <taxon>Alphaproteobacteria</taxon>
        <taxon>Sphingomonadales</taxon>
        <taxon>Sphingomonadaceae</taxon>
        <taxon>Allosphingosinicella</taxon>
    </lineage>
</organism>
<protein>
    <submittedName>
        <fullName evidence="1">Uncharacterized protein</fullName>
    </submittedName>
</protein>
<evidence type="ECO:0000313" key="2">
    <source>
        <dbReference type="Proteomes" id="UP000321249"/>
    </source>
</evidence>
<sequence>MNMQSTMSVLRELEPHEVALVAGGNFTYSYTDRDGASITETYDDNGNFMSLHVNAPSDFNIDNVFACLGYSDLLAIGACYGAGDLYVYAGVGGGATPVDITLGYSDNVDAYLSGLSASVTGQPGMGVSLNPDGSISSTAWVVGTPGGQATYGMSFSDISAGFQNAFESVSDGLYRMAGSPYDPPGGGGHEVDEPLN</sequence>
<evidence type="ECO:0000313" key="1">
    <source>
        <dbReference type="EMBL" id="TXC64689.1"/>
    </source>
</evidence>
<proteinExistence type="predicted"/>